<evidence type="ECO:0000256" key="1">
    <source>
        <dbReference type="SAM" id="MobiDB-lite"/>
    </source>
</evidence>
<gene>
    <name evidence="2" type="ORF">NDU88_002554</name>
</gene>
<dbReference type="AlphaFoldDB" id="A0AAV7P740"/>
<feature type="non-terminal residue" evidence="2">
    <location>
        <position position="52"/>
    </location>
</feature>
<sequence>DPFFLSQHPTPESLVVQASCSAKSAPGTFPGVPTDRESKRMEQASKKIFSSC</sequence>
<feature type="non-terminal residue" evidence="2">
    <location>
        <position position="1"/>
    </location>
</feature>
<protein>
    <submittedName>
        <fullName evidence="2">Uncharacterized protein</fullName>
    </submittedName>
</protein>
<organism evidence="2 3">
    <name type="scientific">Pleurodeles waltl</name>
    <name type="common">Iberian ribbed newt</name>
    <dbReference type="NCBI Taxonomy" id="8319"/>
    <lineage>
        <taxon>Eukaryota</taxon>
        <taxon>Metazoa</taxon>
        <taxon>Chordata</taxon>
        <taxon>Craniata</taxon>
        <taxon>Vertebrata</taxon>
        <taxon>Euteleostomi</taxon>
        <taxon>Amphibia</taxon>
        <taxon>Batrachia</taxon>
        <taxon>Caudata</taxon>
        <taxon>Salamandroidea</taxon>
        <taxon>Salamandridae</taxon>
        <taxon>Pleurodelinae</taxon>
        <taxon>Pleurodeles</taxon>
    </lineage>
</organism>
<accession>A0AAV7P740</accession>
<feature type="region of interest" description="Disordered" evidence="1">
    <location>
        <begin position="26"/>
        <end position="52"/>
    </location>
</feature>
<feature type="compositionally biased region" description="Basic and acidic residues" evidence="1">
    <location>
        <begin position="34"/>
        <end position="45"/>
    </location>
</feature>
<reference evidence="2" key="1">
    <citation type="journal article" date="2022" name="bioRxiv">
        <title>Sequencing and chromosome-scale assembly of the giantPleurodeles waltlgenome.</title>
        <authorList>
            <person name="Brown T."/>
            <person name="Elewa A."/>
            <person name="Iarovenko S."/>
            <person name="Subramanian E."/>
            <person name="Araus A.J."/>
            <person name="Petzold A."/>
            <person name="Susuki M."/>
            <person name="Suzuki K.-i.T."/>
            <person name="Hayashi T."/>
            <person name="Toyoda A."/>
            <person name="Oliveira C."/>
            <person name="Osipova E."/>
            <person name="Leigh N.D."/>
            <person name="Simon A."/>
            <person name="Yun M.H."/>
        </authorList>
    </citation>
    <scope>NUCLEOTIDE SEQUENCE</scope>
    <source>
        <strain evidence="2">20211129_DDA</strain>
        <tissue evidence="2">Liver</tissue>
    </source>
</reference>
<evidence type="ECO:0000313" key="3">
    <source>
        <dbReference type="Proteomes" id="UP001066276"/>
    </source>
</evidence>
<comment type="caution">
    <text evidence="2">The sequence shown here is derived from an EMBL/GenBank/DDBJ whole genome shotgun (WGS) entry which is preliminary data.</text>
</comment>
<proteinExistence type="predicted"/>
<evidence type="ECO:0000313" key="2">
    <source>
        <dbReference type="EMBL" id="KAJ1124092.1"/>
    </source>
</evidence>
<keyword evidence="3" id="KW-1185">Reference proteome</keyword>
<name>A0AAV7P740_PLEWA</name>
<dbReference type="Proteomes" id="UP001066276">
    <property type="component" value="Chromosome 7"/>
</dbReference>
<dbReference type="EMBL" id="JANPWB010000011">
    <property type="protein sequence ID" value="KAJ1124092.1"/>
    <property type="molecule type" value="Genomic_DNA"/>
</dbReference>